<accession>A0A937KDX8</accession>
<keyword evidence="1" id="KW-0808">Transferase</keyword>
<dbReference type="SUPFAM" id="SSF53756">
    <property type="entry name" value="UDP-Glycosyltransferase/glycogen phosphorylase"/>
    <property type="match status" value="1"/>
</dbReference>
<dbReference type="RefSeq" id="WP_202858476.1">
    <property type="nucleotide sequence ID" value="NZ_JAEUGD010000066.1"/>
</dbReference>
<evidence type="ECO:0000313" key="1">
    <source>
        <dbReference type="EMBL" id="MBL6448939.1"/>
    </source>
</evidence>
<gene>
    <name evidence="1" type="ORF">JMN32_21695</name>
</gene>
<keyword evidence="2" id="KW-1185">Reference proteome</keyword>
<proteinExistence type="predicted"/>
<reference evidence="1" key="1">
    <citation type="submission" date="2021-01" db="EMBL/GenBank/DDBJ databases">
        <title>Fulvivirga kasyanovii gen. nov., sp nov., a novel member of the phylum Bacteroidetes isolated from seawater in a mussel farm.</title>
        <authorList>
            <person name="Zhao L.-H."/>
            <person name="Wang Z.-J."/>
        </authorList>
    </citation>
    <scope>NUCLEOTIDE SEQUENCE</scope>
    <source>
        <strain evidence="1">29W222</strain>
    </source>
</reference>
<organism evidence="1 2">
    <name type="scientific">Fulvivirga marina</name>
    <dbReference type="NCBI Taxonomy" id="2494733"/>
    <lineage>
        <taxon>Bacteria</taxon>
        <taxon>Pseudomonadati</taxon>
        <taxon>Bacteroidota</taxon>
        <taxon>Cytophagia</taxon>
        <taxon>Cytophagales</taxon>
        <taxon>Fulvivirgaceae</taxon>
        <taxon>Fulvivirga</taxon>
    </lineage>
</organism>
<comment type="caution">
    <text evidence="1">The sequence shown here is derived from an EMBL/GenBank/DDBJ whole genome shotgun (WGS) entry which is preliminary data.</text>
</comment>
<name>A0A937KDX8_9BACT</name>
<protein>
    <submittedName>
        <fullName evidence="1">Glycosyl transferase</fullName>
    </submittedName>
</protein>
<dbReference type="GO" id="GO:0016740">
    <property type="term" value="F:transferase activity"/>
    <property type="evidence" value="ECO:0007669"/>
    <property type="project" value="UniProtKB-KW"/>
</dbReference>
<dbReference type="EMBL" id="JAEUGD010000066">
    <property type="protein sequence ID" value="MBL6448939.1"/>
    <property type="molecule type" value="Genomic_DNA"/>
</dbReference>
<dbReference type="Pfam" id="PF13528">
    <property type="entry name" value="Glyco_trans_1_3"/>
    <property type="match status" value="1"/>
</dbReference>
<sequence length="330" mass="37255">MKILYAIQGTGNGHVSRAMDIGPELEKYGEVDYLVSGAQVEISLPKETKYRSEGLSFYFGKKGGINLSKTLKSNSSRRFLKEIKDFPIDNYDLIINDFEPITAWASRLKGKRCVALSHQSALLSAKCPKPESKDVVGQMILRNYAPASVHYGFHFNAFDENIYTPVVRRSIREAKITNKGHYTVYLPAYADEKIVEILSKVKKVNWEVFSKHNKEGYEEANVKVSPINNQRFIDSITSAEGVLCGAGFETPSEALFLGKKLMVIPMKNQYEQQCNAAAMEEMGIPVLKKLKKKYVDEIKDWAYFRDATKIEYPDETEAIISHIVEKEAGA</sequence>
<dbReference type="Proteomes" id="UP000614216">
    <property type="component" value="Unassembled WGS sequence"/>
</dbReference>
<dbReference type="AlphaFoldDB" id="A0A937KDX8"/>
<evidence type="ECO:0000313" key="2">
    <source>
        <dbReference type="Proteomes" id="UP000614216"/>
    </source>
</evidence>
<dbReference type="Gene3D" id="3.40.50.2000">
    <property type="entry name" value="Glycogen Phosphorylase B"/>
    <property type="match status" value="1"/>
</dbReference>